<dbReference type="EMBL" id="MT141273">
    <property type="protein sequence ID" value="QJA57421.1"/>
    <property type="molecule type" value="Genomic_DNA"/>
</dbReference>
<dbReference type="AlphaFoldDB" id="A0A6M3IJ99"/>
<keyword evidence="1" id="KW-0472">Membrane</keyword>
<keyword evidence="1" id="KW-0812">Transmembrane</keyword>
<accession>A0A6M3IJ99</accession>
<proteinExistence type="predicted"/>
<evidence type="ECO:0000256" key="1">
    <source>
        <dbReference type="SAM" id="Phobius"/>
    </source>
</evidence>
<evidence type="ECO:0000313" key="3">
    <source>
        <dbReference type="EMBL" id="QJI02492.1"/>
    </source>
</evidence>
<organism evidence="2">
    <name type="scientific">viral metagenome</name>
    <dbReference type="NCBI Taxonomy" id="1070528"/>
    <lineage>
        <taxon>unclassified sequences</taxon>
        <taxon>metagenomes</taxon>
        <taxon>organismal metagenomes</taxon>
    </lineage>
</organism>
<protein>
    <submittedName>
        <fullName evidence="2">Uncharacterized protein</fullName>
    </submittedName>
</protein>
<dbReference type="EMBL" id="MT145006">
    <property type="protein sequence ID" value="QJI02492.1"/>
    <property type="molecule type" value="Genomic_DNA"/>
</dbReference>
<evidence type="ECO:0000313" key="2">
    <source>
        <dbReference type="EMBL" id="QJA57421.1"/>
    </source>
</evidence>
<keyword evidence="1" id="KW-1133">Transmembrane helix</keyword>
<gene>
    <name evidence="2" type="ORF">MM415B01641_0001</name>
    <name evidence="3" type="ORF">TM448B03289_0002</name>
</gene>
<name>A0A6M3IJ99_9ZZZZ</name>
<sequence length="142" mass="15747">MREFAVIGMGLVFGLVNFLGVIGLRNQELPVGWQNFYRMGKVLTDPQFEGAVIACRKPLLLHVVSGRRCAHYRWGAPDEVIRGLEEDGVTHVLAANIGYSADHNYLVPTIRAHPTRFHPIVPQFLHPGGEAVLFRFTKGDGG</sequence>
<feature type="transmembrane region" description="Helical" evidence="1">
    <location>
        <begin position="6"/>
        <end position="24"/>
    </location>
</feature>
<reference evidence="2" key="1">
    <citation type="submission" date="2020-03" db="EMBL/GenBank/DDBJ databases">
        <title>The deep terrestrial virosphere.</title>
        <authorList>
            <person name="Holmfeldt K."/>
            <person name="Nilsson E."/>
            <person name="Simone D."/>
            <person name="Lopez-Fernandez M."/>
            <person name="Wu X."/>
            <person name="de Brujin I."/>
            <person name="Lundin D."/>
            <person name="Andersson A."/>
            <person name="Bertilsson S."/>
            <person name="Dopson M."/>
        </authorList>
    </citation>
    <scope>NUCLEOTIDE SEQUENCE</scope>
    <source>
        <strain evidence="2">MM415B01641</strain>
        <strain evidence="3">TM448B03289</strain>
    </source>
</reference>